<dbReference type="Proteomes" id="UP001222030">
    <property type="component" value="Unassembled WGS sequence"/>
</dbReference>
<dbReference type="CDD" id="cd01127">
    <property type="entry name" value="TrwB_TraG_TraD_VirD4"/>
    <property type="match status" value="1"/>
</dbReference>
<evidence type="ECO:0000313" key="3">
    <source>
        <dbReference type="EMBL" id="MDC7714423.1"/>
    </source>
</evidence>
<dbReference type="InterPro" id="IPR027417">
    <property type="entry name" value="P-loop_NTPase"/>
</dbReference>
<evidence type="ECO:0000256" key="1">
    <source>
        <dbReference type="SAM" id="MobiDB-lite"/>
    </source>
</evidence>
<evidence type="ECO:0000259" key="2">
    <source>
        <dbReference type="Pfam" id="PF01935"/>
    </source>
</evidence>
<dbReference type="EMBL" id="JAQQLE010000008">
    <property type="protein sequence ID" value="MDC7714423.1"/>
    <property type="molecule type" value="Genomic_DNA"/>
</dbReference>
<gene>
    <name evidence="3" type="ORF">PQU96_09815</name>
</gene>
<keyword evidence="4" id="KW-1185">Reference proteome</keyword>
<dbReference type="PANTHER" id="PTHR42957">
    <property type="entry name" value="HELICASE MJ1565-RELATED"/>
    <property type="match status" value="1"/>
</dbReference>
<accession>A0ABT5IQH2</accession>
<dbReference type="Gene3D" id="3.40.50.300">
    <property type="entry name" value="P-loop containing nucleotide triphosphate hydrolases"/>
    <property type="match status" value="2"/>
</dbReference>
<dbReference type="SUPFAM" id="SSF52540">
    <property type="entry name" value="P-loop containing nucleoside triphosphate hydrolases"/>
    <property type="match status" value="1"/>
</dbReference>
<feature type="region of interest" description="Disordered" evidence="1">
    <location>
        <begin position="64"/>
        <end position="83"/>
    </location>
</feature>
<keyword evidence="3" id="KW-0067">ATP-binding</keyword>
<dbReference type="InterPro" id="IPR008571">
    <property type="entry name" value="HerA-like"/>
</dbReference>
<sequence length="588" mass="64512">MPILDYQDEEALGRVRAVDTANVTVAVEDVARLRKLQVNRLAALQSSRPGQHLVGIIQKITRNASDGGPRADRNDAAEGPDDDDLGDEINIVRIALIGTLIDRIGQKENVFVRTLETVPEIDANCFALEGPRLTAFMRVIANIAGDGQRLSLGHYTLDEAADAYLNGNRFFQRHAVIVGSTGSGKSWTTARVLEQVAELPNANAVMLDIHGEYATLSGDGFRHLRIAGPADLDSGATLDQGVLFLPYWLLGYEALTSMFVDRSDQNAPNQAMVMSRAILNAKRAYLESGSRADVLANFTIDSPVPFDLEAVLGELRELNEQMVPGARAEKQGEFNGKLSRLIQRLESKRSDRRLGFLFQGTAETMQYEWLERLVVLLMAGRRDQPTAKGGVKVIDFSEVPSDVLPLMVSLVARLIFSVQQWTPPGRRHPISIICDEAHLYIPERSGSVGADDISVAIFERIAKEGRKYGLGLVVVSQRPSEVNRTVLSQCNNLMAMRLTNGDDQAVVRRLLPDSLGGFGELLPVLDTGEALVVGDASLLPARIRMAPPKQPPNSGTIDFWDRWANDDAIGGHDAAVESWRKQRIQTPI</sequence>
<proteinExistence type="predicted"/>
<dbReference type="RefSeq" id="WP_272772162.1">
    <property type="nucleotide sequence ID" value="NZ_JAQQLE010000008.1"/>
</dbReference>
<dbReference type="PANTHER" id="PTHR42957:SF1">
    <property type="entry name" value="HELICASE MJ1565-RELATED"/>
    <property type="match status" value="1"/>
</dbReference>
<dbReference type="Pfam" id="PF01935">
    <property type="entry name" value="DUF87"/>
    <property type="match status" value="1"/>
</dbReference>
<feature type="domain" description="Helicase HerA central" evidence="2">
    <location>
        <begin position="152"/>
        <end position="415"/>
    </location>
</feature>
<keyword evidence="3" id="KW-0547">Nucleotide-binding</keyword>
<name>A0ABT5IQH2_9NEIS</name>
<comment type="caution">
    <text evidence="3">The sequence shown here is derived from an EMBL/GenBank/DDBJ whole genome shotgun (WGS) entry which is preliminary data.</text>
</comment>
<protein>
    <submittedName>
        <fullName evidence="3">ATP-binding protein</fullName>
    </submittedName>
</protein>
<reference evidence="3 4" key="1">
    <citation type="submission" date="2023-01" db="EMBL/GenBank/DDBJ databases">
        <title>Novel species of the genus Vogesella isolated from rivers.</title>
        <authorList>
            <person name="Lu H."/>
        </authorList>
    </citation>
    <scope>NUCLEOTIDE SEQUENCE [LARGE SCALE GENOMIC DNA]</scope>
    <source>
        <strain evidence="3 4">LYT5W</strain>
    </source>
</reference>
<organism evidence="3 4">
    <name type="scientific">Vogesella margarita</name>
    <dbReference type="NCBI Taxonomy" id="2984199"/>
    <lineage>
        <taxon>Bacteria</taxon>
        <taxon>Pseudomonadati</taxon>
        <taxon>Pseudomonadota</taxon>
        <taxon>Betaproteobacteria</taxon>
        <taxon>Neisseriales</taxon>
        <taxon>Chromobacteriaceae</taxon>
        <taxon>Vogesella</taxon>
    </lineage>
</organism>
<dbReference type="InterPro" id="IPR002789">
    <property type="entry name" value="HerA_central"/>
</dbReference>
<evidence type="ECO:0000313" key="4">
    <source>
        <dbReference type="Proteomes" id="UP001222030"/>
    </source>
</evidence>
<dbReference type="GO" id="GO:0005524">
    <property type="term" value="F:ATP binding"/>
    <property type="evidence" value="ECO:0007669"/>
    <property type="project" value="UniProtKB-KW"/>
</dbReference>